<organism evidence="2 3">
    <name type="scientific">Pseudogymnoascus verrucosus</name>
    <dbReference type="NCBI Taxonomy" id="342668"/>
    <lineage>
        <taxon>Eukaryota</taxon>
        <taxon>Fungi</taxon>
        <taxon>Dikarya</taxon>
        <taxon>Ascomycota</taxon>
        <taxon>Pezizomycotina</taxon>
        <taxon>Leotiomycetes</taxon>
        <taxon>Thelebolales</taxon>
        <taxon>Thelebolaceae</taxon>
        <taxon>Pseudogymnoascus</taxon>
    </lineage>
</organism>
<feature type="region of interest" description="Disordered" evidence="1">
    <location>
        <begin position="1"/>
        <end position="46"/>
    </location>
</feature>
<accession>A0A1B8GE40</accession>
<dbReference type="OrthoDB" id="3938544at2759"/>
<evidence type="ECO:0000313" key="3">
    <source>
        <dbReference type="Proteomes" id="UP000091956"/>
    </source>
</evidence>
<keyword evidence="3" id="KW-1185">Reference proteome</keyword>
<evidence type="ECO:0000256" key="1">
    <source>
        <dbReference type="SAM" id="MobiDB-lite"/>
    </source>
</evidence>
<reference evidence="3" key="2">
    <citation type="journal article" date="2018" name="Nat. Commun.">
        <title>Extreme sensitivity to ultraviolet light in the fungal pathogen causing white-nose syndrome of bats.</title>
        <authorList>
            <person name="Palmer J.M."/>
            <person name="Drees K.P."/>
            <person name="Foster J.T."/>
            <person name="Lindner D.L."/>
        </authorList>
    </citation>
    <scope>NUCLEOTIDE SEQUENCE [LARGE SCALE GENOMIC DNA]</scope>
    <source>
        <strain evidence="3">UAMH 10579</strain>
    </source>
</reference>
<reference evidence="2 3" key="1">
    <citation type="submission" date="2016-03" db="EMBL/GenBank/DDBJ databases">
        <title>Comparative genomics of Pseudogymnoascus destructans, the fungus causing white-nose syndrome of bats.</title>
        <authorList>
            <person name="Palmer J.M."/>
            <person name="Drees K.P."/>
            <person name="Foster J.T."/>
            <person name="Lindner D.L."/>
        </authorList>
    </citation>
    <scope>NUCLEOTIDE SEQUENCE [LARGE SCALE GENOMIC DNA]</scope>
    <source>
        <strain evidence="2 3">UAMH 10579</strain>
    </source>
</reference>
<protein>
    <submittedName>
        <fullName evidence="2">Uncharacterized protein</fullName>
    </submittedName>
</protein>
<dbReference type="RefSeq" id="XP_018127827.1">
    <property type="nucleotide sequence ID" value="XM_018276496.2"/>
</dbReference>
<proteinExistence type="predicted"/>
<gene>
    <name evidence="2" type="ORF">VE01_07060</name>
</gene>
<sequence>MAEDGDDGGFLAMDLGSSDSESGAAPEVKVPRDFQSQEDYEAQKASWKPTIDNGEIYKTLDLPINNPSKQQFQSIIHAIEQLYFYDDFRAASELAEKALEGDLEGDYKKAIESYHTRCVAKLKEWGSLQKS</sequence>
<evidence type="ECO:0000313" key="2">
    <source>
        <dbReference type="EMBL" id="OBT94094.1"/>
    </source>
</evidence>
<name>A0A1B8GE40_9PEZI</name>
<dbReference type="Proteomes" id="UP000091956">
    <property type="component" value="Unassembled WGS sequence"/>
</dbReference>
<dbReference type="EMBL" id="KV460246">
    <property type="protein sequence ID" value="OBT94094.1"/>
    <property type="molecule type" value="Genomic_DNA"/>
</dbReference>
<dbReference type="GeneID" id="28840446"/>
<dbReference type="AlphaFoldDB" id="A0A1B8GE40"/>